<feature type="domain" description="Cytochrome c" evidence="8">
    <location>
        <begin position="51"/>
        <end position="128"/>
    </location>
</feature>
<evidence type="ECO:0000256" key="3">
    <source>
        <dbReference type="ARBA" id="ARBA00022723"/>
    </source>
</evidence>
<proteinExistence type="predicted"/>
<dbReference type="Proteomes" id="UP001469365">
    <property type="component" value="Unassembled WGS sequence"/>
</dbReference>
<keyword evidence="2 6" id="KW-0349">Heme</keyword>
<dbReference type="Pfam" id="PF13442">
    <property type="entry name" value="Cytochrome_CBB3"/>
    <property type="match status" value="1"/>
</dbReference>
<feature type="signal peptide" evidence="7">
    <location>
        <begin position="1"/>
        <end position="26"/>
    </location>
</feature>
<dbReference type="InterPro" id="IPR012218">
    <property type="entry name" value="Cyt_c_BACSU-c550-type"/>
</dbReference>
<feature type="chain" id="PRO_5046356024" evidence="7">
    <location>
        <begin position="27"/>
        <end position="128"/>
    </location>
</feature>
<reference evidence="9 10" key="1">
    <citation type="submission" date="2024-04" db="EMBL/GenBank/DDBJ databases">
        <title>draft genome sequnece of Paenibacillus filicis.</title>
        <authorList>
            <person name="Kim D.-U."/>
        </authorList>
    </citation>
    <scope>NUCLEOTIDE SEQUENCE [LARGE SCALE GENOMIC DNA]</scope>
    <source>
        <strain evidence="9 10">KACC14197</strain>
    </source>
</reference>
<protein>
    <submittedName>
        <fullName evidence="9">Cytochrome c</fullName>
    </submittedName>
</protein>
<dbReference type="RefSeq" id="WP_341418274.1">
    <property type="nucleotide sequence ID" value="NZ_JBBPCC010000019.1"/>
</dbReference>
<dbReference type="PROSITE" id="PS51257">
    <property type="entry name" value="PROKAR_LIPOPROTEIN"/>
    <property type="match status" value="1"/>
</dbReference>
<keyword evidence="1" id="KW-0813">Transport</keyword>
<evidence type="ECO:0000256" key="5">
    <source>
        <dbReference type="ARBA" id="ARBA00023004"/>
    </source>
</evidence>
<evidence type="ECO:0000259" key="8">
    <source>
        <dbReference type="PROSITE" id="PS51007"/>
    </source>
</evidence>
<evidence type="ECO:0000256" key="2">
    <source>
        <dbReference type="ARBA" id="ARBA00022617"/>
    </source>
</evidence>
<accession>A0ABU9DQJ9</accession>
<dbReference type="PANTHER" id="PTHR37823">
    <property type="entry name" value="CYTOCHROME C-553-LIKE"/>
    <property type="match status" value="1"/>
</dbReference>
<organism evidence="9 10">
    <name type="scientific">Paenibacillus filicis</name>
    <dbReference type="NCBI Taxonomy" id="669464"/>
    <lineage>
        <taxon>Bacteria</taxon>
        <taxon>Bacillati</taxon>
        <taxon>Bacillota</taxon>
        <taxon>Bacilli</taxon>
        <taxon>Bacillales</taxon>
        <taxon>Paenibacillaceae</taxon>
        <taxon>Paenibacillus</taxon>
    </lineage>
</organism>
<evidence type="ECO:0000313" key="10">
    <source>
        <dbReference type="Proteomes" id="UP001469365"/>
    </source>
</evidence>
<dbReference type="PIRSF" id="PIRSF000025">
    <property type="entry name" value="Cytc_Bsub_c550"/>
    <property type="match status" value="1"/>
</dbReference>
<evidence type="ECO:0000256" key="6">
    <source>
        <dbReference type="PROSITE-ProRule" id="PRU00433"/>
    </source>
</evidence>
<dbReference type="InterPro" id="IPR009056">
    <property type="entry name" value="Cyt_c-like_dom"/>
</dbReference>
<keyword evidence="3 6" id="KW-0479">Metal-binding</keyword>
<evidence type="ECO:0000256" key="4">
    <source>
        <dbReference type="ARBA" id="ARBA00022982"/>
    </source>
</evidence>
<gene>
    <name evidence="9" type="ORF">WMW72_24855</name>
</gene>
<dbReference type="SUPFAM" id="SSF46626">
    <property type="entry name" value="Cytochrome c"/>
    <property type="match status" value="1"/>
</dbReference>
<evidence type="ECO:0000313" key="9">
    <source>
        <dbReference type="EMBL" id="MEK8131139.1"/>
    </source>
</evidence>
<dbReference type="PROSITE" id="PS51007">
    <property type="entry name" value="CYTC"/>
    <property type="match status" value="1"/>
</dbReference>
<dbReference type="EMBL" id="JBBPCC010000019">
    <property type="protein sequence ID" value="MEK8131139.1"/>
    <property type="molecule type" value="Genomic_DNA"/>
</dbReference>
<dbReference type="InterPro" id="IPR051811">
    <property type="entry name" value="Cytochrome_c550/c551-like"/>
</dbReference>
<keyword evidence="7" id="KW-0732">Signal</keyword>
<dbReference type="Gene3D" id="1.10.760.10">
    <property type="entry name" value="Cytochrome c-like domain"/>
    <property type="match status" value="1"/>
</dbReference>
<dbReference type="InterPro" id="IPR036909">
    <property type="entry name" value="Cyt_c-like_dom_sf"/>
</dbReference>
<sequence length="128" mass="13472">MKNWKLAGRWALAGMTVMVLLTACSAKNGPEPFGGGKSAGQTMTAEEAMAGASSEVQSLYKQSCLSCHATNLEGRVGPKTNLQHVGARLEKDKIVKQIEAGGNGMPGFQGKLKPEEIQGLADWLAGLK</sequence>
<keyword evidence="5 6" id="KW-0408">Iron</keyword>
<keyword evidence="10" id="KW-1185">Reference proteome</keyword>
<comment type="caution">
    <text evidence="9">The sequence shown here is derived from an EMBL/GenBank/DDBJ whole genome shotgun (WGS) entry which is preliminary data.</text>
</comment>
<evidence type="ECO:0000256" key="7">
    <source>
        <dbReference type="SAM" id="SignalP"/>
    </source>
</evidence>
<dbReference type="PANTHER" id="PTHR37823:SF4">
    <property type="entry name" value="MENAQUINOL-CYTOCHROME C REDUCTASE CYTOCHROME B_C SUBUNIT"/>
    <property type="match status" value="1"/>
</dbReference>
<name>A0ABU9DQJ9_9BACL</name>
<evidence type="ECO:0000256" key="1">
    <source>
        <dbReference type="ARBA" id="ARBA00022448"/>
    </source>
</evidence>
<keyword evidence="4" id="KW-0249">Electron transport</keyword>